<dbReference type="CDD" id="cd16917">
    <property type="entry name" value="HATPase_UhpB-NarQ-NarX-like"/>
    <property type="match status" value="1"/>
</dbReference>
<comment type="subcellular location">
    <subcellularLocation>
        <location evidence="2">Cell inner membrane</location>
        <topology evidence="2">Multi-pass membrane protein</topology>
    </subcellularLocation>
</comment>
<evidence type="ECO:0000256" key="12">
    <source>
        <dbReference type="ARBA" id="ARBA00023012"/>
    </source>
</evidence>
<dbReference type="Pfam" id="PF02518">
    <property type="entry name" value="HATPase_c"/>
    <property type="match status" value="1"/>
</dbReference>
<dbReference type="EC" id="2.7.13.3" evidence="14"/>
<dbReference type="InterPro" id="IPR011712">
    <property type="entry name" value="Sig_transdc_His_kin_sub3_dim/P"/>
</dbReference>
<keyword evidence="3 14" id="KW-1003">Cell membrane</keyword>
<evidence type="ECO:0000256" key="8">
    <source>
        <dbReference type="ARBA" id="ARBA00022741"/>
    </source>
</evidence>
<dbReference type="Gene3D" id="3.30.565.10">
    <property type="entry name" value="Histidine kinase-like ATPase, C-terminal domain"/>
    <property type="match status" value="1"/>
</dbReference>
<dbReference type="SUPFAM" id="SSF55874">
    <property type="entry name" value="ATPase domain of HSP90 chaperone/DNA topoisomerase II/histidine kinase"/>
    <property type="match status" value="1"/>
</dbReference>
<dbReference type="NCBIfam" id="NF008184">
    <property type="entry name" value="PRK10935.1"/>
    <property type="match status" value="1"/>
</dbReference>
<evidence type="ECO:0000256" key="15">
    <source>
        <dbReference type="SAM" id="Phobius"/>
    </source>
</evidence>
<dbReference type="InterPro" id="IPR036890">
    <property type="entry name" value="HATPase_C_sf"/>
</dbReference>
<keyword evidence="10 14" id="KW-0067">ATP-binding</keyword>
<dbReference type="GO" id="GO:0005524">
    <property type="term" value="F:ATP binding"/>
    <property type="evidence" value="ECO:0007669"/>
    <property type="project" value="UniProtKB-UniRule"/>
</dbReference>
<dbReference type="PANTHER" id="PTHR24421">
    <property type="entry name" value="NITRATE/NITRITE SENSOR PROTEIN NARX-RELATED"/>
    <property type="match status" value="1"/>
</dbReference>
<dbReference type="Pfam" id="PF13675">
    <property type="entry name" value="PilJ"/>
    <property type="match status" value="1"/>
</dbReference>
<evidence type="ECO:0000256" key="5">
    <source>
        <dbReference type="ARBA" id="ARBA00022553"/>
    </source>
</evidence>
<dbReference type="GO" id="GO:0005886">
    <property type="term" value="C:plasma membrane"/>
    <property type="evidence" value="ECO:0007669"/>
    <property type="project" value="UniProtKB-SubCell"/>
</dbReference>
<dbReference type="InterPro" id="IPR042295">
    <property type="entry name" value="NarX-like_N_sf"/>
</dbReference>
<name>A0AAU8BR24_9VIBR</name>
<dbReference type="Gene3D" id="1.20.120.960">
    <property type="entry name" value="Histidine kinase NarX, sensor domain"/>
    <property type="match status" value="1"/>
</dbReference>
<feature type="transmembrane region" description="Helical" evidence="15">
    <location>
        <begin position="151"/>
        <end position="173"/>
    </location>
</feature>
<evidence type="ECO:0000256" key="13">
    <source>
        <dbReference type="ARBA" id="ARBA00023136"/>
    </source>
</evidence>
<reference evidence="17" key="1">
    <citation type="submission" date="2023-01" db="EMBL/GenBank/DDBJ databases">
        <title>Vibrio sp. CB1-14 genome sequencing.</title>
        <authorList>
            <person name="Otstavnykh N."/>
            <person name="Isaeva M."/>
            <person name="Meleshko D."/>
        </authorList>
    </citation>
    <scope>NUCLEOTIDE SEQUENCE</scope>
    <source>
        <strain evidence="17">CB1-14</strain>
    </source>
</reference>
<keyword evidence="6 14" id="KW-0808">Transferase</keyword>
<evidence type="ECO:0000256" key="1">
    <source>
        <dbReference type="ARBA" id="ARBA00000085"/>
    </source>
</evidence>
<dbReference type="AlphaFoldDB" id="A0AAU8BR24"/>
<dbReference type="CDD" id="cd22899">
    <property type="entry name" value="NarQ_sensor"/>
    <property type="match status" value="1"/>
</dbReference>
<dbReference type="InterPro" id="IPR003594">
    <property type="entry name" value="HATPase_dom"/>
</dbReference>
<sequence>MKKPTKSVTGTIAKAMILILLLSLITTNFAILTLASSLNDAEAVNVSGSMRMQSYRLANDIQMDSPEYHTHVEQFERSLYSPSMKALQSWDVPEAITQDYYQVIIRWHELKKILVSEDRQQYLHLVADFVDGIDHFVLQLQEHSENKLIRLAWAGGIGLGGILIVAIYVVLFVRKQIVRPLGQLISASEQIQNRYFDVKVDLRSDNELGILGRAFKNMADDLGKLYRGLEDAVNEKTHKLQHAHQSLEVLYQSSQELTATRISHENFRAILSYIYSIEGITAVELQVSEVEGTPWVVSEGQFNGNSERIKALKLDGETLGQLRYQIGLPCPDEQLVDNFAQILARAVYYNKSQRQTEQLILMEERATIARELHDSLAQSLSYLKIQVTLLNRSISKEFGSLEGSRSAVVLNDIREGLDNAYIQLRELLTTFRLSIKEGTFGEALTEMLNQLDSQTPADIALDNQMSSLELGANEQVHILQLIREAVLNAIKHAKASKIQVSCLEEENAVVTVKIADDGVGFDQAMEKLDHYGMSIMQERAARLNADFSIHSAKEQGCEVRFTFQRTDAA</sequence>
<dbReference type="InterPro" id="IPR003660">
    <property type="entry name" value="HAMP_dom"/>
</dbReference>
<keyword evidence="8 14" id="KW-0547">Nucleotide-binding</keyword>
<keyword evidence="5" id="KW-0597">Phosphoprotein</keyword>
<dbReference type="CDD" id="cd06225">
    <property type="entry name" value="HAMP"/>
    <property type="match status" value="1"/>
</dbReference>
<dbReference type="Gene3D" id="1.10.8.500">
    <property type="entry name" value="HAMP domain in histidine kinase"/>
    <property type="match status" value="1"/>
</dbReference>
<keyword evidence="7 15" id="KW-0812">Transmembrane</keyword>
<evidence type="ECO:0000256" key="11">
    <source>
        <dbReference type="ARBA" id="ARBA00022989"/>
    </source>
</evidence>
<dbReference type="InterPro" id="IPR050482">
    <property type="entry name" value="Sensor_HK_TwoCompSys"/>
</dbReference>
<protein>
    <recommendedName>
        <fullName evidence="14">Sensor protein</fullName>
        <ecNumber evidence="14">2.7.13.3</ecNumber>
    </recommendedName>
</protein>
<dbReference type="EMBL" id="CP115921">
    <property type="protein sequence ID" value="XCD18381.1"/>
    <property type="molecule type" value="Genomic_DNA"/>
</dbReference>
<keyword evidence="13 14" id="KW-0472">Membrane</keyword>
<dbReference type="InterPro" id="IPR029095">
    <property type="entry name" value="NarX-like_N"/>
</dbReference>
<dbReference type="InterPro" id="IPR016380">
    <property type="entry name" value="Sig_transdc_His_kin_NarX/NarQ"/>
</dbReference>
<evidence type="ECO:0000256" key="7">
    <source>
        <dbReference type="ARBA" id="ARBA00022692"/>
    </source>
</evidence>
<evidence type="ECO:0000256" key="14">
    <source>
        <dbReference type="PIRNR" id="PIRNR003167"/>
    </source>
</evidence>
<dbReference type="Pfam" id="PF00672">
    <property type="entry name" value="HAMP"/>
    <property type="match status" value="1"/>
</dbReference>
<feature type="domain" description="HAMP" evidence="16">
    <location>
        <begin position="175"/>
        <end position="227"/>
    </location>
</feature>
<dbReference type="GO" id="GO:0046983">
    <property type="term" value="F:protein dimerization activity"/>
    <property type="evidence" value="ECO:0007669"/>
    <property type="project" value="UniProtKB-UniRule"/>
</dbReference>
<evidence type="ECO:0000256" key="3">
    <source>
        <dbReference type="ARBA" id="ARBA00022475"/>
    </source>
</evidence>
<evidence type="ECO:0000259" key="16">
    <source>
        <dbReference type="PROSITE" id="PS50885"/>
    </source>
</evidence>
<feature type="transmembrane region" description="Helical" evidence="15">
    <location>
        <begin position="12"/>
        <end position="35"/>
    </location>
</feature>
<proteinExistence type="predicted"/>
<dbReference type="PANTHER" id="PTHR24421:SF10">
    <property type="entry name" value="NITRATE_NITRITE SENSOR PROTEIN NARQ"/>
    <property type="match status" value="1"/>
</dbReference>
<dbReference type="Pfam" id="PF07730">
    <property type="entry name" value="HisKA_3"/>
    <property type="match status" value="1"/>
</dbReference>
<dbReference type="SMART" id="SM00387">
    <property type="entry name" value="HATPase_c"/>
    <property type="match status" value="1"/>
</dbReference>
<evidence type="ECO:0000256" key="2">
    <source>
        <dbReference type="ARBA" id="ARBA00004429"/>
    </source>
</evidence>
<evidence type="ECO:0000256" key="10">
    <source>
        <dbReference type="ARBA" id="ARBA00022840"/>
    </source>
</evidence>
<dbReference type="Gene3D" id="1.20.5.1930">
    <property type="match status" value="1"/>
</dbReference>
<evidence type="ECO:0000256" key="6">
    <source>
        <dbReference type="ARBA" id="ARBA00022679"/>
    </source>
</evidence>
<keyword evidence="11 15" id="KW-1133">Transmembrane helix</keyword>
<organism evidence="17">
    <name type="scientific">Vibrio chaetopteri</name>
    <dbReference type="NCBI Taxonomy" id="3016528"/>
    <lineage>
        <taxon>Bacteria</taxon>
        <taxon>Pseudomonadati</taxon>
        <taxon>Pseudomonadota</taxon>
        <taxon>Gammaproteobacteria</taxon>
        <taxon>Vibrionales</taxon>
        <taxon>Vibrionaceae</taxon>
        <taxon>Vibrio</taxon>
    </lineage>
</organism>
<accession>A0AAU8BR24</accession>
<dbReference type="PIRSF" id="PIRSF003167">
    <property type="entry name" value="STHK_NarX/NarQ"/>
    <property type="match status" value="1"/>
</dbReference>
<keyword evidence="12 14" id="KW-0902">Two-component regulatory system</keyword>
<keyword evidence="9 14" id="KW-0418">Kinase</keyword>
<evidence type="ECO:0000313" key="17">
    <source>
        <dbReference type="EMBL" id="XCD18381.1"/>
    </source>
</evidence>
<evidence type="ECO:0000256" key="9">
    <source>
        <dbReference type="ARBA" id="ARBA00022777"/>
    </source>
</evidence>
<dbReference type="SUPFAM" id="SSF158472">
    <property type="entry name" value="HAMP domain-like"/>
    <property type="match status" value="1"/>
</dbReference>
<dbReference type="PROSITE" id="PS50885">
    <property type="entry name" value="HAMP"/>
    <property type="match status" value="1"/>
</dbReference>
<dbReference type="SMART" id="SM00304">
    <property type="entry name" value="HAMP"/>
    <property type="match status" value="1"/>
</dbReference>
<gene>
    <name evidence="17" type="primary">narQ</name>
    <name evidence="17" type="ORF">PG915_16520</name>
</gene>
<evidence type="ECO:0000256" key="4">
    <source>
        <dbReference type="ARBA" id="ARBA00022519"/>
    </source>
</evidence>
<dbReference type="GO" id="GO:0000155">
    <property type="term" value="F:phosphorelay sensor kinase activity"/>
    <property type="evidence" value="ECO:0007669"/>
    <property type="project" value="UniProtKB-UniRule"/>
</dbReference>
<keyword evidence="4 14" id="KW-0997">Cell inner membrane</keyword>
<dbReference type="KEGG" id="vck:PG915_16520"/>
<comment type="catalytic activity">
    <reaction evidence="1 14">
        <text>ATP + protein L-histidine = ADP + protein N-phospho-L-histidine.</text>
        <dbReference type="EC" id="2.7.13.3"/>
    </reaction>
</comment>